<evidence type="ECO:0000256" key="1">
    <source>
        <dbReference type="ARBA" id="ARBA00023054"/>
    </source>
</evidence>
<feature type="compositionally biased region" description="Low complexity" evidence="3">
    <location>
        <begin position="437"/>
        <end position="446"/>
    </location>
</feature>
<dbReference type="GO" id="GO:0051664">
    <property type="term" value="P:nuclear pore localization"/>
    <property type="evidence" value="ECO:0007669"/>
    <property type="project" value="TreeGrafter"/>
</dbReference>
<feature type="region of interest" description="Disordered" evidence="3">
    <location>
        <begin position="420"/>
        <end position="529"/>
    </location>
</feature>
<evidence type="ECO:0000313" key="4">
    <source>
        <dbReference type="EMBL" id="KHJ86317.1"/>
    </source>
</evidence>
<dbReference type="AlphaFoldDB" id="A0A0B1SS07"/>
<evidence type="ECO:0008006" key="6">
    <source>
        <dbReference type="Google" id="ProtNLM"/>
    </source>
</evidence>
<evidence type="ECO:0000256" key="2">
    <source>
        <dbReference type="SAM" id="Coils"/>
    </source>
</evidence>
<feature type="non-terminal residue" evidence="4">
    <location>
        <position position="529"/>
    </location>
</feature>
<evidence type="ECO:0000313" key="5">
    <source>
        <dbReference type="Proteomes" id="UP000053660"/>
    </source>
</evidence>
<dbReference type="PANTHER" id="PTHR45721">
    <property type="entry name" value="LAMIN DM0-RELATED"/>
    <property type="match status" value="1"/>
</dbReference>
<feature type="coiled-coil region" evidence="2">
    <location>
        <begin position="142"/>
        <end position="169"/>
    </location>
</feature>
<gene>
    <name evidence="4" type="ORF">OESDEN_13937</name>
</gene>
<sequence length="529" mass="56841">MTAEDALLVRLCDVRSQICLAKGRGKVIQEECQRLRKENQKLMEDIASQRQIFDRETQERYSYERRAVPLLQESEFQETVTAGGYTFDDIERDRKHFRAGIEASMGDIRRQYEILASTVNSEMEQWYKEQITGIEIKQREDASSYKKKLADLRSELVDVRTRLAHLEERNRLLTSLIGDFEDARDQDKRITDTCLKEDEDNLKRLIERYNELTSGQRDEKYTVATLRVEILRYRELLEGVGPRSNRDVSNILKSAFDKMDSRLVARQGGGSGGGGGAGISGGAAGPSASALIGTGVTPQTTYVSTSQTYIREGGTYEPYGGRTTSSGGIDTQAGTTKYQYSSTTFQQVGGGTSSQPIATGVTTEAYSSGGSALHQIEGGTGTTYAPYGSSASSQVGAGVTTTHSIGAGVTSQSYTAAGHDQIGSGASSHSIGGGAGVAQTGGADTTQSYAGSATGHSQVGSGGAIPLGQGAHEEGSTWSSTRYSFGEHPATVTTTVDYTMKDERGSTRSGSEHHDYTLQRTAQGNVTIG</sequence>
<name>A0A0B1SS07_OESDE</name>
<dbReference type="GO" id="GO:0006998">
    <property type="term" value="P:nuclear envelope organization"/>
    <property type="evidence" value="ECO:0007669"/>
    <property type="project" value="TreeGrafter"/>
</dbReference>
<reference evidence="4 5" key="1">
    <citation type="submission" date="2014-03" db="EMBL/GenBank/DDBJ databases">
        <title>Draft genome of the hookworm Oesophagostomum dentatum.</title>
        <authorList>
            <person name="Mitreva M."/>
        </authorList>
    </citation>
    <scope>NUCLEOTIDE SEQUENCE [LARGE SCALE GENOMIC DNA]</scope>
    <source>
        <strain evidence="4 5">OD-Hann</strain>
    </source>
</reference>
<feature type="compositionally biased region" description="Basic and acidic residues" evidence="3">
    <location>
        <begin position="499"/>
        <end position="517"/>
    </location>
</feature>
<dbReference type="GO" id="GO:0031507">
    <property type="term" value="P:heterochromatin formation"/>
    <property type="evidence" value="ECO:0007669"/>
    <property type="project" value="TreeGrafter"/>
</dbReference>
<organism evidence="4 5">
    <name type="scientific">Oesophagostomum dentatum</name>
    <name type="common">Nodular worm</name>
    <dbReference type="NCBI Taxonomy" id="61180"/>
    <lineage>
        <taxon>Eukaryota</taxon>
        <taxon>Metazoa</taxon>
        <taxon>Ecdysozoa</taxon>
        <taxon>Nematoda</taxon>
        <taxon>Chromadorea</taxon>
        <taxon>Rhabditida</taxon>
        <taxon>Rhabditina</taxon>
        <taxon>Rhabditomorpha</taxon>
        <taxon>Strongyloidea</taxon>
        <taxon>Strongylidae</taxon>
        <taxon>Oesophagostomum</taxon>
    </lineage>
</organism>
<dbReference type="PANTHER" id="PTHR45721:SF12">
    <property type="entry name" value="INTERMEDIATE FILAMENT PROTEIN IFA-1"/>
    <property type="match status" value="1"/>
</dbReference>
<accession>A0A0B1SS07</accession>
<proteinExistence type="predicted"/>
<dbReference type="GO" id="GO:0005200">
    <property type="term" value="F:structural constituent of cytoskeleton"/>
    <property type="evidence" value="ECO:0007669"/>
    <property type="project" value="TreeGrafter"/>
</dbReference>
<evidence type="ECO:0000256" key="3">
    <source>
        <dbReference type="SAM" id="MobiDB-lite"/>
    </source>
</evidence>
<dbReference type="GO" id="GO:0090435">
    <property type="term" value="P:protein localization to nuclear envelope"/>
    <property type="evidence" value="ECO:0007669"/>
    <property type="project" value="TreeGrafter"/>
</dbReference>
<feature type="compositionally biased region" description="Polar residues" evidence="3">
    <location>
        <begin position="518"/>
        <end position="529"/>
    </location>
</feature>
<protein>
    <recommendedName>
        <fullName evidence="6">IF rod domain-containing protein</fullName>
    </recommendedName>
</protein>
<dbReference type="EMBL" id="KN560839">
    <property type="protein sequence ID" value="KHJ86317.1"/>
    <property type="molecule type" value="Genomic_DNA"/>
</dbReference>
<dbReference type="GO" id="GO:0005652">
    <property type="term" value="C:nuclear lamina"/>
    <property type="evidence" value="ECO:0007669"/>
    <property type="project" value="TreeGrafter"/>
</dbReference>
<dbReference type="Proteomes" id="UP000053660">
    <property type="component" value="Unassembled WGS sequence"/>
</dbReference>
<feature type="coiled-coil region" evidence="2">
    <location>
        <begin position="25"/>
        <end position="52"/>
    </location>
</feature>
<keyword evidence="1 2" id="KW-0175">Coiled coil</keyword>
<dbReference type="GO" id="GO:0007097">
    <property type="term" value="P:nuclear migration"/>
    <property type="evidence" value="ECO:0007669"/>
    <property type="project" value="TreeGrafter"/>
</dbReference>
<dbReference type="OrthoDB" id="5869397at2759"/>
<dbReference type="Gene3D" id="1.20.5.500">
    <property type="entry name" value="Single helix bin"/>
    <property type="match status" value="1"/>
</dbReference>
<feature type="compositionally biased region" description="Polar residues" evidence="3">
    <location>
        <begin position="447"/>
        <end position="459"/>
    </location>
</feature>
<keyword evidence="5" id="KW-1185">Reference proteome</keyword>